<organism evidence="4 5">
    <name type="scientific">Linnemannia elongata AG-77</name>
    <dbReference type="NCBI Taxonomy" id="1314771"/>
    <lineage>
        <taxon>Eukaryota</taxon>
        <taxon>Fungi</taxon>
        <taxon>Fungi incertae sedis</taxon>
        <taxon>Mucoromycota</taxon>
        <taxon>Mortierellomycotina</taxon>
        <taxon>Mortierellomycetes</taxon>
        <taxon>Mortierellales</taxon>
        <taxon>Mortierellaceae</taxon>
        <taxon>Linnemannia</taxon>
    </lineage>
</organism>
<evidence type="ECO:0000313" key="4">
    <source>
        <dbReference type="EMBL" id="OAQ28207.1"/>
    </source>
</evidence>
<dbReference type="Gene3D" id="2.130.10.10">
    <property type="entry name" value="YVTN repeat-like/Quinoprotein amine dehydrogenase"/>
    <property type="match status" value="4"/>
</dbReference>
<feature type="repeat" description="WD" evidence="3">
    <location>
        <begin position="127"/>
        <end position="168"/>
    </location>
</feature>
<protein>
    <submittedName>
        <fullName evidence="4">WD40 repeat-like protein</fullName>
    </submittedName>
</protein>
<dbReference type="EMBL" id="KV442050">
    <property type="protein sequence ID" value="OAQ28207.1"/>
    <property type="molecule type" value="Genomic_DNA"/>
</dbReference>
<keyword evidence="2" id="KW-0677">Repeat</keyword>
<accession>A0A197JSF0</accession>
<dbReference type="InterPro" id="IPR036322">
    <property type="entry name" value="WD40_repeat_dom_sf"/>
</dbReference>
<gene>
    <name evidence="4" type="ORF">K457DRAFT_1833344</name>
</gene>
<keyword evidence="5" id="KW-1185">Reference proteome</keyword>
<dbReference type="PROSITE" id="PS50294">
    <property type="entry name" value="WD_REPEATS_REGION"/>
    <property type="match status" value="6"/>
</dbReference>
<proteinExistence type="predicted"/>
<dbReference type="STRING" id="1314771.A0A197JSF0"/>
<dbReference type="Proteomes" id="UP000078512">
    <property type="component" value="Unassembled WGS sequence"/>
</dbReference>
<dbReference type="SUPFAM" id="SSF50978">
    <property type="entry name" value="WD40 repeat-like"/>
    <property type="match status" value="2"/>
</dbReference>
<dbReference type="GO" id="GO:1990234">
    <property type="term" value="C:transferase complex"/>
    <property type="evidence" value="ECO:0007669"/>
    <property type="project" value="UniProtKB-ARBA"/>
</dbReference>
<name>A0A197JSF0_9FUNG</name>
<dbReference type="CDD" id="cd00200">
    <property type="entry name" value="WD40"/>
    <property type="match status" value="1"/>
</dbReference>
<feature type="repeat" description="WD" evidence="3">
    <location>
        <begin position="43"/>
        <end position="84"/>
    </location>
</feature>
<dbReference type="PROSITE" id="PS00678">
    <property type="entry name" value="WD_REPEATS_1"/>
    <property type="match status" value="4"/>
</dbReference>
<dbReference type="OrthoDB" id="2343029at2759"/>
<dbReference type="PANTHER" id="PTHR22847">
    <property type="entry name" value="WD40 REPEAT PROTEIN"/>
    <property type="match status" value="1"/>
</dbReference>
<reference evidence="4 5" key="1">
    <citation type="submission" date="2016-05" db="EMBL/GenBank/DDBJ databases">
        <title>Genome sequencing reveals origins of a unique bacterial endosymbiosis in the earliest lineages of terrestrial Fungi.</title>
        <authorList>
            <consortium name="DOE Joint Genome Institute"/>
            <person name="Uehling J."/>
            <person name="Gryganskyi A."/>
            <person name="Hameed K."/>
            <person name="Tschaplinski T."/>
            <person name="Misztal P."/>
            <person name="Wu S."/>
            <person name="Desiro A."/>
            <person name="Vande Pol N."/>
            <person name="Du Z.-Y."/>
            <person name="Zienkiewicz A."/>
            <person name="Zienkiewicz K."/>
            <person name="Morin E."/>
            <person name="Tisserant E."/>
            <person name="Splivallo R."/>
            <person name="Hainaut M."/>
            <person name="Henrissat B."/>
            <person name="Ohm R."/>
            <person name="Kuo A."/>
            <person name="Yan J."/>
            <person name="Lipzen A."/>
            <person name="Nolan M."/>
            <person name="Labutti K."/>
            <person name="Barry K."/>
            <person name="Goldstein A."/>
            <person name="Labbe J."/>
            <person name="Schadt C."/>
            <person name="Tuskan G."/>
            <person name="Grigoriev I."/>
            <person name="Martin F."/>
            <person name="Vilgalys R."/>
            <person name="Bonito G."/>
        </authorList>
    </citation>
    <scope>NUCLEOTIDE SEQUENCE [LARGE SCALE GENOMIC DNA]</scope>
    <source>
        <strain evidence="4 5">AG-77</strain>
    </source>
</reference>
<feature type="repeat" description="WD" evidence="3">
    <location>
        <begin position="426"/>
        <end position="457"/>
    </location>
</feature>
<dbReference type="AlphaFoldDB" id="A0A197JSF0"/>
<dbReference type="InterPro" id="IPR020472">
    <property type="entry name" value="WD40_PAC1"/>
</dbReference>
<dbReference type="InterPro" id="IPR001680">
    <property type="entry name" value="WD40_rpt"/>
</dbReference>
<sequence length="566" mass="61411">MEGPRNNVKSVTFSPCGKHIASSGEDETVRVWDSQTGECLFTLEGHTNWVMNVKYSLSGEWLVSGGRDGTIRFWNSETGEPGVVLNSPLGEVYSLAFSPDGRWIASGHVKGGLQLWHAGSGEPGPVLHGHTGYVMGVAFSPDSRWIASSSHDYTVRLWDASTGAPINTLSSHKADVNDVVFSPNGFQIASGGSDSRVRLWDVDSILTSSVEQEDQLGAVLKTVYSPNGQNILTVGSHQTVKQWSSLTGAPSPLLTELPESLLVESVSYSLNGLPTVVGTRNATLRLREMQEGGRETILEGSRMVKYVTMSPCCRRIVSIDLYDTVTIWDLASAQRMHVLIRRGGPTREDIGCMAFSATGHQLAVGTRSGTIWLFDPQSKGLIMSIPTDWIIEAMSFSADGQQLAVGADDGCIHLLDLQSDECAIELRGHTEGVVCIAYSPCGEWITSGSQDKTVRVWRRQQPQGDTESWSYGSTIHGYFDEVLDIAWNPIVPMEFVTGSMDESVRVWRVSSDGEGVVVKLLWGTNLAVLHAAGLMLKGTTGLDPMQKKLLIQCGAVSNLTGMNSEE</sequence>
<dbReference type="InterPro" id="IPR015943">
    <property type="entry name" value="WD40/YVTN_repeat-like_dom_sf"/>
</dbReference>
<feature type="repeat" description="WD" evidence="3">
    <location>
        <begin position="475"/>
        <end position="511"/>
    </location>
</feature>
<evidence type="ECO:0000256" key="3">
    <source>
        <dbReference type="PROSITE-ProRule" id="PRU00221"/>
    </source>
</evidence>
<dbReference type="PANTHER" id="PTHR22847:SF637">
    <property type="entry name" value="WD REPEAT DOMAIN 5B"/>
    <property type="match status" value="1"/>
</dbReference>
<feature type="repeat" description="WD" evidence="3">
    <location>
        <begin position="169"/>
        <end position="204"/>
    </location>
</feature>
<feature type="repeat" description="WD" evidence="3">
    <location>
        <begin position="85"/>
        <end position="116"/>
    </location>
</feature>
<dbReference type="PRINTS" id="PR00320">
    <property type="entry name" value="GPROTEINBRPT"/>
</dbReference>
<evidence type="ECO:0000256" key="1">
    <source>
        <dbReference type="ARBA" id="ARBA00022574"/>
    </source>
</evidence>
<dbReference type="Pfam" id="PF00400">
    <property type="entry name" value="WD40"/>
    <property type="match status" value="9"/>
</dbReference>
<feature type="repeat" description="WD" evidence="3">
    <location>
        <begin position="1"/>
        <end position="42"/>
    </location>
</feature>
<evidence type="ECO:0000313" key="5">
    <source>
        <dbReference type="Proteomes" id="UP000078512"/>
    </source>
</evidence>
<evidence type="ECO:0000256" key="2">
    <source>
        <dbReference type="ARBA" id="ARBA00022737"/>
    </source>
</evidence>
<dbReference type="SMART" id="SM00320">
    <property type="entry name" value="WD40"/>
    <property type="match status" value="11"/>
</dbReference>
<dbReference type="InterPro" id="IPR019775">
    <property type="entry name" value="WD40_repeat_CS"/>
</dbReference>
<dbReference type="PROSITE" id="PS50082">
    <property type="entry name" value="WD_REPEATS_2"/>
    <property type="match status" value="7"/>
</dbReference>
<keyword evidence="1 3" id="KW-0853">WD repeat</keyword>